<dbReference type="PROSITE" id="PS50878">
    <property type="entry name" value="RT_POL"/>
    <property type="match status" value="1"/>
</dbReference>
<evidence type="ECO:0000256" key="8">
    <source>
        <dbReference type="ARBA" id="ARBA00034120"/>
    </source>
</evidence>
<dbReference type="SUPFAM" id="SSF56672">
    <property type="entry name" value="DNA/RNA polymerases"/>
    <property type="match status" value="1"/>
</dbReference>
<dbReference type="EC" id="2.7.7.49" evidence="1"/>
<keyword evidence="2" id="KW-0808">Transferase</keyword>
<evidence type="ECO:0000313" key="11">
    <source>
        <dbReference type="EMBL" id="MBB3161339.1"/>
    </source>
</evidence>
<dbReference type="RefSeq" id="WP_077976481.1">
    <property type="nucleotide sequence ID" value="NZ_JACHXX010000002.1"/>
</dbReference>
<keyword evidence="3" id="KW-0548">Nucleotidyltransferase</keyword>
<sequence>MPPRSYYNAPRPSDYVAFATAFFPEDSDNAGKFADQFGLPYLESTRHLAGYLGIAPSLIRQIIHRPAYHFREFKLTKSTGEERLISTPKTYLKVIQWWIADNILDKIDLSDNVHGFRKNRSYISNAIIHRDSRHILNVDVKSFFSNIKIDNIFNVFSALGYGDAGSLLLSTLTSKDGMAPTGAPTSPMIANAVFRDIDTQLSKFSQQMGLLYTRYADDLTFSSMEWIEHDVLEAVSQIVESGGFNLNSAKTKFMGPGDRKEVTGVTVNAGLNTSKEWRNSVRGYLHRAFSNPADYIADAAKVRGIYGILLQFDPTKAKRLTQTAEQTMLRLLKAQRDSASS</sequence>
<dbReference type="PRINTS" id="PR00866">
    <property type="entry name" value="RNADNAPOLMS"/>
</dbReference>
<evidence type="ECO:0000256" key="1">
    <source>
        <dbReference type="ARBA" id="ARBA00012493"/>
    </source>
</evidence>
<dbReference type="Proteomes" id="UP000542811">
    <property type="component" value="Unassembled WGS sequence"/>
</dbReference>
<keyword evidence="5" id="KW-0460">Magnesium</keyword>
<evidence type="ECO:0000256" key="6">
    <source>
        <dbReference type="ARBA" id="ARBA00022918"/>
    </source>
</evidence>
<dbReference type="InterPro" id="IPR000477">
    <property type="entry name" value="RT_dom"/>
</dbReference>
<dbReference type="PANTHER" id="PTHR34047">
    <property type="entry name" value="NUCLEAR INTRON MATURASE 1, MITOCHONDRIAL-RELATED"/>
    <property type="match status" value="1"/>
</dbReference>
<keyword evidence="6 11" id="KW-0695">RNA-directed DNA polymerase</keyword>
<dbReference type="Pfam" id="PF00078">
    <property type="entry name" value="RVT_1"/>
    <property type="match status" value="1"/>
</dbReference>
<gene>
    <name evidence="11" type="ORF">FHS25_001788</name>
</gene>
<organism evidence="11 12">
    <name type="scientific">Rhizobium laguerreae</name>
    <dbReference type="NCBI Taxonomy" id="1076926"/>
    <lineage>
        <taxon>Bacteria</taxon>
        <taxon>Pseudomonadati</taxon>
        <taxon>Pseudomonadota</taxon>
        <taxon>Alphaproteobacteria</taxon>
        <taxon>Hyphomicrobiales</taxon>
        <taxon>Rhizobiaceae</taxon>
        <taxon>Rhizobium/Agrobacterium group</taxon>
        <taxon>Rhizobium</taxon>
    </lineage>
</organism>
<feature type="domain" description="Reverse transcriptase" evidence="10">
    <location>
        <begin position="43"/>
        <end position="267"/>
    </location>
</feature>
<dbReference type="GO" id="GO:0003964">
    <property type="term" value="F:RNA-directed DNA polymerase activity"/>
    <property type="evidence" value="ECO:0007669"/>
    <property type="project" value="UniProtKB-KW"/>
</dbReference>
<keyword evidence="4" id="KW-0479">Metal-binding</keyword>
<dbReference type="CDD" id="cd03487">
    <property type="entry name" value="RT_Bac_retron_II"/>
    <property type="match status" value="1"/>
</dbReference>
<evidence type="ECO:0000259" key="10">
    <source>
        <dbReference type="PROSITE" id="PS50878"/>
    </source>
</evidence>
<protein>
    <recommendedName>
        <fullName evidence="1">RNA-directed DNA polymerase</fullName>
        <ecNumber evidence="1">2.7.7.49</ecNumber>
    </recommendedName>
</protein>
<evidence type="ECO:0000313" key="12">
    <source>
        <dbReference type="Proteomes" id="UP000542811"/>
    </source>
</evidence>
<dbReference type="InterPro" id="IPR051083">
    <property type="entry name" value="GrpII_Intron_Splice-Mob/Def"/>
</dbReference>
<name>A0ABR6G501_9HYPH</name>
<dbReference type="EMBL" id="JACHXX010000002">
    <property type="protein sequence ID" value="MBB3161339.1"/>
    <property type="molecule type" value="Genomic_DNA"/>
</dbReference>
<evidence type="ECO:0000256" key="5">
    <source>
        <dbReference type="ARBA" id="ARBA00022842"/>
    </source>
</evidence>
<evidence type="ECO:0000256" key="3">
    <source>
        <dbReference type="ARBA" id="ARBA00022695"/>
    </source>
</evidence>
<keyword evidence="7" id="KW-0051">Antiviral defense</keyword>
<reference evidence="11 12" key="1">
    <citation type="submission" date="2020-08" db="EMBL/GenBank/DDBJ databases">
        <title>Genomic Encyclopedia of Type Strains, Phase III (KMG-III): the genomes of soil and plant-associated and newly described type strains.</title>
        <authorList>
            <person name="Whitman W."/>
        </authorList>
    </citation>
    <scope>NUCLEOTIDE SEQUENCE [LARGE SCALE GENOMIC DNA]</scope>
    <source>
        <strain evidence="11 12">CECT 8280</strain>
    </source>
</reference>
<comment type="catalytic activity">
    <reaction evidence="9">
        <text>DNA(n) + a 2'-deoxyribonucleoside 5'-triphosphate = DNA(n+1) + diphosphate</text>
        <dbReference type="Rhea" id="RHEA:22508"/>
        <dbReference type="Rhea" id="RHEA-COMP:17339"/>
        <dbReference type="Rhea" id="RHEA-COMP:17340"/>
        <dbReference type="ChEBI" id="CHEBI:33019"/>
        <dbReference type="ChEBI" id="CHEBI:61560"/>
        <dbReference type="ChEBI" id="CHEBI:173112"/>
        <dbReference type="EC" id="2.7.7.49"/>
    </reaction>
</comment>
<accession>A0ABR6G501</accession>
<dbReference type="InterPro" id="IPR043502">
    <property type="entry name" value="DNA/RNA_pol_sf"/>
</dbReference>
<evidence type="ECO:0000256" key="2">
    <source>
        <dbReference type="ARBA" id="ARBA00022679"/>
    </source>
</evidence>
<comment type="caution">
    <text evidence="11">The sequence shown here is derived from an EMBL/GenBank/DDBJ whole genome shotgun (WGS) entry which is preliminary data.</text>
</comment>
<dbReference type="InterPro" id="IPR000123">
    <property type="entry name" value="Reverse_transcriptase_msDNA"/>
</dbReference>
<keyword evidence="12" id="KW-1185">Reference proteome</keyword>
<comment type="similarity">
    <text evidence="8">Belongs to the bacterial reverse transcriptase family.</text>
</comment>
<dbReference type="PANTHER" id="PTHR34047:SF7">
    <property type="entry name" value="RNA-DIRECTED DNA POLYMERASE"/>
    <property type="match status" value="1"/>
</dbReference>
<evidence type="ECO:0000256" key="9">
    <source>
        <dbReference type="ARBA" id="ARBA00048173"/>
    </source>
</evidence>
<evidence type="ECO:0000256" key="4">
    <source>
        <dbReference type="ARBA" id="ARBA00022723"/>
    </source>
</evidence>
<proteinExistence type="inferred from homology"/>
<evidence type="ECO:0000256" key="7">
    <source>
        <dbReference type="ARBA" id="ARBA00023118"/>
    </source>
</evidence>